<keyword evidence="4" id="KW-1185">Reference proteome</keyword>
<dbReference type="SUPFAM" id="SSF55961">
    <property type="entry name" value="Bet v1-like"/>
    <property type="match status" value="1"/>
</dbReference>
<comment type="similarity">
    <text evidence="1">Belongs to the AHA1 family.</text>
</comment>
<dbReference type="InterPro" id="IPR013538">
    <property type="entry name" value="ASHA1/2-like_C"/>
</dbReference>
<accession>A0A4R9K0S7</accession>
<dbReference type="PROSITE" id="PS51257">
    <property type="entry name" value="PROKAR_LIPOPROTEIN"/>
    <property type="match status" value="1"/>
</dbReference>
<dbReference type="Pfam" id="PF08327">
    <property type="entry name" value="AHSA1"/>
    <property type="match status" value="1"/>
</dbReference>
<gene>
    <name evidence="3" type="ORF">EHQ64_16340</name>
</gene>
<evidence type="ECO:0000256" key="1">
    <source>
        <dbReference type="ARBA" id="ARBA00006817"/>
    </source>
</evidence>
<evidence type="ECO:0000259" key="2">
    <source>
        <dbReference type="Pfam" id="PF08327"/>
    </source>
</evidence>
<name>A0A4R9K0S7_9LEPT</name>
<dbReference type="OrthoDB" id="9800899at2"/>
<protein>
    <submittedName>
        <fullName evidence="3">SRPBCC domain-containing protein</fullName>
    </submittedName>
</protein>
<dbReference type="RefSeq" id="WP_135650875.1">
    <property type="nucleotide sequence ID" value="NZ_RQGF01000031.1"/>
</dbReference>
<feature type="domain" description="Activator of Hsp90 ATPase homologue 1/2-like C-terminal" evidence="2">
    <location>
        <begin position="50"/>
        <end position="198"/>
    </location>
</feature>
<dbReference type="InterPro" id="IPR023393">
    <property type="entry name" value="START-like_dom_sf"/>
</dbReference>
<dbReference type="Gene3D" id="3.30.530.20">
    <property type="match status" value="1"/>
</dbReference>
<sequence length="202" mass="22935">MFLQRLFFQSIVLGFFLLMIGCATSKQMEVSASAEVDEKDVFIISHSFEADPKTLFEMWTNSDRFSKWLGPKGAKMYFLSVGVREEGSSQWTMTTSDGQTKYGKLHYKKISPNDLLVYAQNFCDKDGKLIKLPMAPTYPDTLLTTVTFTEEGPKKTKVTVRWEIYGEAADAERQTFNGLKSVMKIGWGESFEKLASILKSKK</sequence>
<evidence type="ECO:0000313" key="4">
    <source>
        <dbReference type="Proteomes" id="UP000297762"/>
    </source>
</evidence>
<dbReference type="EMBL" id="RQGF01000031">
    <property type="protein sequence ID" value="TGL59253.1"/>
    <property type="molecule type" value="Genomic_DNA"/>
</dbReference>
<dbReference type="Proteomes" id="UP000297762">
    <property type="component" value="Unassembled WGS sequence"/>
</dbReference>
<dbReference type="AlphaFoldDB" id="A0A4R9K0S7"/>
<dbReference type="CDD" id="cd07814">
    <property type="entry name" value="SRPBCC_CalC_Aha1-like"/>
    <property type="match status" value="1"/>
</dbReference>
<reference evidence="3" key="1">
    <citation type="journal article" date="2019" name="PLoS Negl. Trop. Dis.">
        <title>Revisiting the worldwide diversity of Leptospira species in the environment.</title>
        <authorList>
            <person name="Vincent A.T."/>
            <person name="Schiettekatte O."/>
            <person name="Bourhy P."/>
            <person name="Veyrier F.J."/>
            <person name="Picardeau M."/>
        </authorList>
    </citation>
    <scope>NUCLEOTIDE SEQUENCE [LARGE SCALE GENOMIC DNA]</scope>
    <source>
        <strain evidence="3">201702455</strain>
    </source>
</reference>
<proteinExistence type="inferred from homology"/>
<comment type="caution">
    <text evidence="3">The sequence shown here is derived from an EMBL/GenBank/DDBJ whole genome shotgun (WGS) entry which is preliminary data.</text>
</comment>
<evidence type="ECO:0000313" key="3">
    <source>
        <dbReference type="EMBL" id="TGL59253.1"/>
    </source>
</evidence>
<organism evidence="3 4">
    <name type="scientific">Leptospira sarikeiensis</name>
    <dbReference type="NCBI Taxonomy" id="2484943"/>
    <lineage>
        <taxon>Bacteria</taxon>
        <taxon>Pseudomonadati</taxon>
        <taxon>Spirochaetota</taxon>
        <taxon>Spirochaetia</taxon>
        <taxon>Leptospirales</taxon>
        <taxon>Leptospiraceae</taxon>
        <taxon>Leptospira</taxon>
    </lineage>
</organism>